<feature type="signal peptide" evidence="5">
    <location>
        <begin position="1"/>
        <end position="18"/>
    </location>
</feature>
<dbReference type="EMBL" id="LIHL02000003">
    <property type="protein sequence ID" value="KAF5475067.1"/>
    <property type="molecule type" value="Genomic_DNA"/>
</dbReference>
<organism evidence="6 7">
    <name type="scientific">Juglans regia</name>
    <name type="common">English walnut</name>
    <dbReference type="NCBI Taxonomy" id="51240"/>
    <lineage>
        <taxon>Eukaryota</taxon>
        <taxon>Viridiplantae</taxon>
        <taxon>Streptophyta</taxon>
        <taxon>Embryophyta</taxon>
        <taxon>Tracheophyta</taxon>
        <taxon>Spermatophyta</taxon>
        <taxon>Magnoliopsida</taxon>
        <taxon>eudicotyledons</taxon>
        <taxon>Gunneridae</taxon>
        <taxon>Pentapetalae</taxon>
        <taxon>rosids</taxon>
        <taxon>fabids</taxon>
        <taxon>Fagales</taxon>
        <taxon>Juglandaceae</taxon>
        <taxon>Juglans</taxon>
    </lineage>
</organism>
<comment type="caution">
    <text evidence="6">The sequence shown here is derived from an EMBL/GenBank/DDBJ whole genome shotgun (WGS) entry which is preliminary data.</text>
</comment>
<keyword evidence="4" id="KW-0067">ATP-binding</keyword>
<evidence type="ECO:0000313" key="6">
    <source>
        <dbReference type="EMBL" id="KAF5475067.1"/>
    </source>
</evidence>
<evidence type="ECO:0000256" key="3">
    <source>
        <dbReference type="ARBA" id="ARBA00022741"/>
    </source>
</evidence>
<dbReference type="GO" id="GO:0005524">
    <property type="term" value="F:ATP binding"/>
    <property type="evidence" value="ECO:0007669"/>
    <property type="project" value="UniProtKB-KW"/>
</dbReference>
<gene>
    <name evidence="6" type="ORF">F2P56_006912</name>
</gene>
<dbReference type="InterPro" id="IPR050173">
    <property type="entry name" value="ABC_transporter_C-like"/>
</dbReference>
<name>A0A833XQP6_JUGRE</name>
<dbReference type="Proteomes" id="UP000619265">
    <property type="component" value="Unassembled WGS sequence"/>
</dbReference>
<dbReference type="GO" id="GO:0016020">
    <property type="term" value="C:membrane"/>
    <property type="evidence" value="ECO:0007669"/>
    <property type="project" value="UniProtKB-SubCell"/>
</dbReference>
<dbReference type="PANTHER" id="PTHR24223">
    <property type="entry name" value="ATP-BINDING CASSETTE SUB-FAMILY C"/>
    <property type="match status" value="1"/>
</dbReference>
<evidence type="ECO:0000256" key="4">
    <source>
        <dbReference type="ARBA" id="ARBA00022840"/>
    </source>
</evidence>
<keyword evidence="5" id="KW-0732">Signal</keyword>
<feature type="chain" id="PRO_5032309136" evidence="5">
    <location>
        <begin position="19"/>
        <end position="173"/>
    </location>
</feature>
<comment type="similarity">
    <text evidence="2">Belongs to the ABC transporter superfamily. ABCC family. Conjugate transporter (TC 3.A.1.208) subfamily.</text>
</comment>
<accession>A0A833XQP6</accession>
<dbReference type="PANTHER" id="PTHR24223:SF456">
    <property type="entry name" value="MULTIDRUG RESISTANCE-ASSOCIATED PROTEIN LETHAL(2)03659"/>
    <property type="match status" value="1"/>
</dbReference>
<dbReference type="Gramene" id="Jr03_13830_p1">
    <property type="protein sequence ID" value="cds.Jr03_13830_p1"/>
    <property type="gene ID" value="Jr03_13830"/>
</dbReference>
<comment type="subcellular location">
    <subcellularLocation>
        <location evidence="1">Membrane</location>
        <topology evidence="1">Multi-pass membrane protein</topology>
    </subcellularLocation>
</comment>
<evidence type="ECO:0000313" key="7">
    <source>
        <dbReference type="Proteomes" id="UP000619265"/>
    </source>
</evidence>
<keyword evidence="3" id="KW-0547">Nucleotide-binding</keyword>
<evidence type="ECO:0000256" key="5">
    <source>
        <dbReference type="SAM" id="SignalP"/>
    </source>
</evidence>
<reference evidence="6" key="1">
    <citation type="submission" date="2015-10" db="EMBL/GenBank/DDBJ databases">
        <authorList>
            <person name="Martinez-Garcia P.J."/>
            <person name="Crepeau M.W."/>
            <person name="Puiu D."/>
            <person name="Gonzalez-Ibeas D."/>
            <person name="Whalen J."/>
            <person name="Stevens K."/>
            <person name="Paul R."/>
            <person name="Butterfield T."/>
            <person name="Britton M."/>
            <person name="Reagan R."/>
            <person name="Chakraborty S."/>
            <person name="Walawage S.L."/>
            <person name="Vasquez-Gross H.A."/>
            <person name="Cardeno C."/>
            <person name="Famula R."/>
            <person name="Pratt K."/>
            <person name="Kuruganti S."/>
            <person name="Aradhya M.K."/>
            <person name="Leslie C.A."/>
            <person name="Dandekar A.M."/>
            <person name="Salzberg S.L."/>
            <person name="Wegrzyn J.L."/>
            <person name="Langley C.H."/>
            <person name="Neale D.B."/>
        </authorList>
    </citation>
    <scope>NUCLEOTIDE SEQUENCE</scope>
    <source>
        <tissue evidence="6">Leaves</tissue>
    </source>
</reference>
<reference evidence="6" key="2">
    <citation type="submission" date="2020-03" db="EMBL/GenBank/DDBJ databases">
        <title>Walnut 2.0.</title>
        <authorList>
            <person name="Marrano A."/>
            <person name="Britton M."/>
            <person name="Zimin A.V."/>
            <person name="Zaini P.A."/>
            <person name="Workman R."/>
            <person name="Puiu D."/>
            <person name="Bianco L."/>
            <person name="Allen B.J."/>
            <person name="Troggio M."/>
            <person name="Leslie C.A."/>
            <person name="Timp W."/>
            <person name="Dendekar A."/>
            <person name="Salzberg S.L."/>
            <person name="Neale D.B."/>
        </authorList>
    </citation>
    <scope>NUCLEOTIDE SEQUENCE</scope>
    <source>
        <tissue evidence="6">Leaves</tissue>
    </source>
</reference>
<sequence>MQVLFGILLLGYVPHLDPYPGYTPIRTESVDDAAYSELPGGEYECPERHCSVFSKMFFSWMNPIMKLGYERPITEKDVWKLDTWDRTETLNNKFQRCWAEESQKPKPWLLRALNSSLGGRFWFGGFWKVGNDASQFVGPLILNRLLQVILFCSMLWINQSFSVGYCLGHLSLI</sequence>
<evidence type="ECO:0000256" key="1">
    <source>
        <dbReference type="ARBA" id="ARBA00004141"/>
    </source>
</evidence>
<dbReference type="AlphaFoldDB" id="A0A833XQP6"/>
<feature type="non-terminal residue" evidence="6">
    <location>
        <position position="173"/>
    </location>
</feature>
<proteinExistence type="inferred from homology"/>
<evidence type="ECO:0000256" key="2">
    <source>
        <dbReference type="ARBA" id="ARBA00009726"/>
    </source>
</evidence>
<protein>
    <submittedName>
        <fullName evidence="6">Uncharacterized protein</fullName>
    </submittedName>
</protein>